<protein>
    <submittedName>
        <fullName evidence="2">Uncharacterized protein</fullName>
    </submittedName>
</protein>
<feature type="region of interest" description="Disordered" evidence="1">
    <location>
        <begin position="65"/>
        <end position="84"/>
    </location>
</feature>
<reference evidence="2" key="1">
    <citation type="submission" date="2024-07" db="EMBL/GenBank/DDBJ databases">
        <authorList>
            <person name="Kim Y.J."/>
            <person name="Jeong J.Y."/>
        </authorList>
    </citation>
    <scope>NUCLEOTIDE SEQUENCE</scope>
    <source>
        <strain evidence="2">GIHE-MW2</strain>
    </source>
</reference>
<accession>A0AAU8JMT6</accession>
<gene>
    <name evidence="2" type="ORF">ABWT76_002779</name>
</gene>
<feature type="compositionally biased region" description="Basic and acidic residues" evidence="1">
    <location>
        <begin position="73"/>
        <end position="84"/>
    </location>
</feature>
<dbReference type="RefSeq" id="WP_354636282.1">
    <property type="nucleotide sequence ID" value="NZ_CP159837.1"/>
</dbReference>
<dbReference type="AlphaFoldDB" id="A0AAU8JMT6"/>
<evidence type="ECO:0000313" key="2">
    <source>
        <dbReference type="EMBL" id="XCM39822.1"/>
    </source>
</evidence>
<evidence type="ECO:0000256" key="1">
    <source>
        <dbReference type="SAM" id="MobiDB-lite"/>
    </source>
</evidence>
<dbReference type="EMBL" id="CP159837">
    <property type="protein sequence ID" value="XCM39822.1"/>
    <property type="molecule type" value="Genomic_DNA"/>
</dbReference>
<sequence length="84" mass="9647">MLKTFKALLKGSHVEWIEDRPDLGDEMLEVYVTLLDKKPVPDAKTRGQKMAEILENLAATEGLENIDPTLWQRETRQDRSLPGR</sequence>
<name>A0AAU8JMT6_9CYAN</name>
<proteinExistence type="predicted"/>
<organism evidence="2">
    <name type="scientific">Planktothricoides raciborskii GIHE-MW2</name>
    <dbReference type="NCBI Taxonomy" id="2792601"/>
    <lineage>
        <taxon>Bacteria</taxon>
        <taxon>Bacillati</taxon>
        <taxon>Cyanobacteriota</taxon>
        <taxon>Cyanophyceae</taxon>
        <taxon>Oscillatoriophycideae</taxon>
        <taxon>Oscillatoriales</taxon>
        <taxon>Oscillatoriaceae</taxon>
        <taxon>Planktothricoides</taxon>
    </lineage>
</organism>